<organism evidence="5">
    <name type="scientific">Anopheles funestus</name>
    <name type="common">African malaria mosquito</name>
    <dbReference type="NCBI Taxonomy" id="62324"/>
    <lineage>
        <taxon>Eukaryota</taxon>
        <taxon>Metazoa</taxon>
        <taxon>Ecdysozoa</taxon>
        <taxon>Arthropoda</taxon>
        <taxon>Hexapoda</taxon>
        <taxon>Insecta</taxon>
        <taxon>Pterygota</taxon>
        <taxon>Neoptera</taxon>
        <taxon>Endopterygota</taxon>
        <taxon>Diptera</taxon>
        <taxon>Nematocera</taxon>
        <taxon>Culicoidea</taxon>
        <taxon>Culicidae</taxon>
        <taxon>Anophelinae</taxon>
        <taxon>Anopheles</taxon>
    </lineage>
</organism>
<dbReference type="PROSITE" id="PS50207">
    <property type="entry name" value="CASPASE_P10"/>
    <property type="match status" value="1"/>
</dbReference>
<dbReference type="GO" id="GO:0005737">
    <property type="term" value="C:cytoplasm"/>
    <property type="evidence" value="ECO:0007669"/>
    <property type="project" value="TreeGrafter"/>
</dbReference>
<evidence type="ECO:0008006" key="6">
    <source>
        <dbReference type="Google" id="ProtNLM"/>
    </source>
</evidence>
<dbReference type="SMART" id="SM00115">
    <property type="entry name" value="CASc"/>
    <property type="match status" value="1"/>
</dbReference>
<dbReference type="GO" id="GO:0006915">
    <property type="term" value="P:apoptotic process"/>
    <property type="evidence" value="ECO:0007669"/>
    <property type="project" value="TreeGrafter"/>
</dbReference>
<dbReference type="GO" id="GO:0004197">
    <property type="term" value="F:cysteine-type endopeptidase activity"/>
    <property type="evidence" value="ECO:0007669"/>
    <property type="project" value="InterPro"/>
</dbReference>
<evidence type="ECO:0000259" key="3">
    <source>
        <dbReference type="PROSITE" id="PS50207"/>
    </source>
</evidence>
<dbReference type="PANTHER" id="PTHR10454:SF232">
    <property type="entry name" value="AT03047P-RELATED"/>
    <property type="match status" value="1"/>
</dbReference>
<dbReference type="InterPro" id="IPR001309">
    <property type="entry name" value="Pept_C14_p20"/>
</dbReference>
<protein>
    <recommendedName>
        <fullName evidence="6">Caspase family p20 domain-containing protein</fullName>
    </recommendedName>
</protein>
<dbReference type="STRING" id="62324.A0A182RXU5"/>
<evidence type="ECO:0000313" key="5">
    <source>
        <dbReference type="EnsemblMetazoa" id="AFUN011117-PA"/>
    </source>
</evidence>
<feature type="domain" description="Caspase family p20" evidence="4">
    <location>
        <begin position="21"/>
        <end position="130"/>
    </location>
</feature>
<dbReference type="InterPro" id="IPR029030">
    <property type="entry name" value="Caspase-like_dom_sf"/>
</dbReference>
<dbReference type="PRINTS" id="PR00376">
    <property type="entry name" value="IL1BCENZYME"/>
</dbReference>
<dbReference type="VEuPathDB" id="VectorBase:AFUN2_014483"/>
<comment type="similarity">
    <text evidence="1 2">Belongs to the peptidase C14A family.</text>
</comment>
<reference evidence="5" key="1">
    <citation type="submission" date="2020-05" db="UniProtKB">
        <authorList>
            <consortium name="EnsemblMetazoa"/>
        </authorList>
    </citation>
    <scope>IDENTIFICATION</scope>
    <source>
        <strain evidence="5">FUMOZ</strain>
    </source>
</reference>
<dbReference type="PANTHER" id="PTHR10454">
    <property type="entry name" value="CASPASE"/>
    <property type="match status" value="1"/>
</dbReference>
<dbReference type="GO" id="GO:0043525">
    <property type="term" value="P:positive regulation of neuron apoptotic process"/>
    <property type="evidence" value="ECO:0007669"/>
    <property type="project" value="TreeGrafter"/>
</dbReference>
<dbReference type="SUPFAM" id="SSF52129">
    <property type="entry name" value="Caspase-like"/>
    <property type="match status" value="1"/>
</dbReference>
<evidence type="ECO:0000259" key="4">
    <source>
        <dbReference type="PROSITE" id="PS50208"/>
    </source>
</evidence>
<feature type="domain" description="Caspase family p10" evidence="3">
    <location>
        <begin position="153"/>
        <end position="239"/>
    </location>
</feature>
<evidence type="ECO:0000256" key="1">
    <source>
        <dbReference type="ARBA" id="ARBA00010134"/>
    </source>
</evidence>
<dbReference type="PROSITE" id="PS50208">
    <property type="entry name" value="CASPASE_P20"/>
    <property type="match status" value="1"/>
</dbReference>
<sequence>MAQLQLLRYTSYPKRGVALIFVIHEKRKGSKKDLKDLEVVLLRLQFDVRKHIDCTAAQVRDVLEKVSKEDHNNNECLLIVSMTHGSKEKLTFKDRDISVDELWDYFIGNKCASLFGKPKLVFVQSCRGNKYDAGTRKCFDSEPPKVEPVTVCLPMYADLLVMYSTYEDHVSFRCEKEGSWFIQSLCQVLACDIAQVDLLRLLTHVTYLVSCRSDGSGENIVKQTPTINSTLSKAFYFLPK</sequence>
<dbReference type="InterPro" id="IPR015917">
    <property type="entry name" value="Pept_C14A"/>
</dbReference>
<name>A0A182RXU5_ANOFN</name>
<dbReference type="AlphaFoldDB" id="A0A182RXU5"/>
<proteinExistence type="inferred from homology"/>
<dbReference type="GO" id="GO:0006508">
    <property type="term" value="P:proteolysis"/>
    <property type="evidence" value="ECO:0007669"/>
    <property type="project" value="InterPro"/>
</dbReference>
<dbReference type="VEuPathDB" id="VectorBase:AFUN011117"/>
<dbReference type="InterPro" id="IPR002398">
    <property type="entry name" value="Pept_C14"/>
</dbReference>
<dbReference type="InterPro" id="IPR002138">
    <property type="entry name" value="Pept_C14_p10"/>
</dbReference>
<evidence type="ECO:0000256" key="2">
    <source>
        <dbReference type="RuleBase" id="RU003971"/>
    </source>
</evidence>
<dbReference type="Gene3D" id="3.40.50.1460">
    <property type="match status" value="1"/>
</dbReference>
<dbReference type="InterPro" id="IPR011600">
    <property type="entry name" value="Pept_C14_caspase"/>
</dbReference>
<accession>A0A182RXU5</accession>
<dbReference type="Pfam" id="PF00656">
    <property type="entry name" value="Peptidase_C14"/>
    <property type="match status" value="1"/>
</dbReference>
<dbReference type="EnsemblMetazoa" id="AFUN011117-RA">
    <property type="protein sequence ID" value="AFUN011117-PA"/>
    <property type="gene ID" value="AFUN011117"/>
</dbReference>